<dbReference type="KEGG" id="ovi:T265_00421"/>
<dbReference type="EMBL" id="KL596622">
    <property type="protein sequence ID" value="KER33735.1"/>
    <property type="molecule type" value="Genomic_DNA"/>
</dbReference>
<proteinExistence type="predicted"/>
<sequence length="264" mass="29214">MGQNASKRVALTYIKNTAEMTARLLRQHNTMFAYKPTNTLRRTLSRPKGKLDPTAKKNVIYRIECKDCDKRSKVGLLVTTAFNLITCMGVDENAALVSTSDDLLTDICYTSECRIERGRKRQRSSKSAATATSSANFDKVIDLGAKSLYSAFNLITCMGVDENAALVSTSDDLLTDICYTSECRIERGRKRQRSSKSAATATSSANFDKVIDLGAKSLYSDPSIIQYTKDCLAASSLPRRFLVDQSSEVYRLIKFTGSPFKPSD</sequence>
<name>A0A075ACQ5_OPIVI</name>
<dbReference type="Proteomes" id="UP000054324">
    <property type="component" value="Unassembled WGS sequence"/>
</dbReference>
<accession>A0A075ACQ5</accession>
<protein>
    <submittedName>
        <fullName evidence="1">Uncharacterized protein</fullName>
    </submittedName>
</protein>
<dbReference type="GeneID" id="20314609"/>
<dbReference type="OrthoDB" id="6236709at2759"/>
<evidence type="ECO:0000313" key="1">
    <source>
        <dbReference type="EMBL" id="KER33735.1"/>
    </source>
</evidence>
<reference evidence="1 2" key="1">
    <citation type="submission" date="2013-11" db="EMBL/GenBank/DDBJ databases">
        <title>Opisthorchis viverrini - life in the bile duct.</title>
        <authorList>
            <person name="Young N.D."/>
            <person name="Nagarajan N."/>
            <person name="Lin S.J."/>
            <person name="Korhonen P.K."/>
            <person name="Jex A.R."/>
            <person name="Hall R.S."/>
            <person name="Safavi-Hemami H."/>
            <person name="Kaewkong W."/>
            <person name="Bertrand D."/>
            <person name="Gao S."/>
            <person name="Seet Q."/>
            <person name="Wongkham S."/>
            <person name="Teh B.T."/>
            <person name="Wongkham C."/>
            <person name="Intapan P.M."/>
            <person name="Maleewong W."/>
            <person name="Yang X."/>
            <person name="Hu M."/>
            <person name="Wang Z."/>
            <person name="Hofmann A."/>
            <person name="Sternberg P.W."/>
            <person name="Tan P."/>
            <person name="Wang J."/>
            <person name="Gasser R.B."/>
        </authorList>
    </citation>
    <scope>NUCLEOTIDE SEQUENCE [LARGE SCALE GENOMIC DNA]</scope>
</reference>
<evidence type="ECO:0000313" key="2">
    <source>
        <dbReference type="Proteomes" id="UP000054324"/>
    </source>
</evidence>
<dbReference type="AlphaFoldDB" id="A0A075ACQ5"/>
<dbReference type="CTD" id="20314609"/>
<organism evidence="1 2">
    <name type="scientific">Opisthorchis viverrini</name>
    <name type="common">Southeast Asian liver fluke</name>
    <dbReference type="NCBI Taxonomy" id="6198"/>
    <lineage>
        <taxon>Eukaryota</taxon>
        <taxon>Metazoa</taxon>
        <taxon>Spiralia</taxon>
        <taxon>Lophotrochozoa</taxon>
        <taxon>Platyhelminthes</taxon>
        <taxon>Trematoda</taxon>
        <taxon>Digenea</taxon>
        <taxon>Opisthorchiida</taxon>
        <taxon>Opisthorchiata</taxon>
        <taxon>Opisthorchiidae</taxon>
        <taxon>Opisthorchis</taxon>
    </lineage>
</organism>
<dbReference type="RefSeq" id="XP_009162458.1">
    <property type="nucleotide sequence ID" value="XM_009164194.1"/>
</dbReference>
<gene>
    <name evidence="1" type="ORF">T265_00421</name>
</gene>
<keyword evidence="2" id="KW-1185">Reference proteome</keyword>